<protein>
    <submittedName>
        <fullName evidence="1">Uncharacterized protein</fullName>
    </submittedName>
</protein>
<keyword evidence="2" id="KW-1185">Reference proteome</keyword>
<accession>A0A6G7XEC8</accession>
<dbReference type="Proteomes" id="UP000502677">
    <property type="component" value="Chromosome"/>
</dbReference>
<evidence type="ECO:0000313" key="1">
    <source>
        <dbReference type="EMBL" id="QIK62862.1"/>
    </source>
</evidence>
<sequence length="94" mass="10254">MSEMQHPGNGTVALSTEHLVPGIQQVGSRDIEVTFLGKNAGGQPTWLLWDASQPHLIALLSQGRMGYHLEQRTSYGVMIQENISLSRVQRALGG</sequence>
<organism evidence="1 2">
    <name type="scientific">Leucobacter viscericola</name>
    <dbReference type="NCBI Taxonomy" id="2714935"/>
    <lineage>
        <taxon>Bacteria</taxon>
        <taxon>Bacillati</taxon>
        <taxon>Actinomycetota</taxon>
        <taxon>Actinomycetes</taxon>
        <taxon>Micrococcales</taxon>
        <taxon>Microbacteriaceae</taxon>
        <taxon>Leucobacter</taxon>
    </lineage>
</organism>
<dbReference type="AlphaFoldDB" id="A0A6G7XEC8"/>
<dbReference type="KEGG" id="lvi:G7068_06365"/>
<reference evidence="1 2" key="1">
    <citation type="submission" date="2020-03" db="EMBL/GenBank/DDBJ databases">
        <title>Leucobacter sp. nov., isolated from beetles.</title>
        <authorList>
            <person name="Hyun D.-W."/>
            <person name="Bae J.-W."/>
        </authorList>
    </citation>
    <scope>NUCLEOTIDE SEQUENCE [LARGE SCALE GENOMIC DNA]</scope>
    <source>
        <strain evidence="1 2">HDW9C</strain>
    </source>
</reference>
<evidence type="ECO:0000313" key="2">
    <source>
        <dbReference type="Proteomes" id="UP000502677"/>
    </source>
</evidence>
<dbReference type="EMBL" id="CP049863">
    <property type="protein sequence ID" value="QIK62862.1"/>
    <property type="molecule type" value="Genomic_DNA"/>
</dbReference>
<name>A0A6G7XEC8_9MICO</name>
<gene>
    <name evidence="1" type="ORF">G7068_06365</name>
</gene>
<dbReference type="RefSeq" id="WP_166290349.1">
    <property type="nucleotide sequence ID" value="NZ_CP049863.1"/>
</dbReference>
<proteinExistence type="predicted"/>